<evidence type="ECO:0000259" key="2">
    <source>
        <dbReference type="Pfam" id="PF13638"/>
    </source>
</evidence>
<feature type="region of interest" description="Disordered" evidence="1">
    <location>
        <begin position="33"/>
        <end position="74"/>
    </location>
</feature>
<dbReference type="Pfam" id="PF13638">
    <property type="entry name" value="PIN_4"/>
    <property type="match status" value="1"/>
</dbReference>
<dbReference type="VEuPathDB" id="VectorBase:AMAM018150"/>
<evidence type="ECO:0000256" key="1">
    <source>
        <dbReference type="SAM" id="MobiDB-lite"/>
    </source>
</evidence>
<dbReference type="PANTHER" id="PTHR16161:SF0">
    <property type="entry name" value="TRANSCRIPTIONAL PROTEIN SWT1"/>
    <property type="match status" value="1"/>
</dbReference>
<accession>A0A182T280</accession>
<evidence type="ECO:0000313" key="4">
    <source>
        <dbReference type="Proteomes" id="UP000075901"/>
    </source>
</evidence>
<dbReference type="Gene3D" id="3.40.50.1010">
    <property type="entry name" value="5'-nuclease"/>
    <property type="match status" value="1"/>
</dbReference>
<organism evidence="3 4">
    <name type="scientific">Anopheles maculatus</name>
    <dbReference type="NCBI Taxonomy" id="74869"/>
    <lineage>
        <taxon>Eukaryota</taxon>
        <taxon>Metazoa</taxon>
        <taxon>Ecdysozoa</taxon>
        <taxon>Arthropoda</taxon>
        <taxon>Hexapoda</taxon>
        <taxon>Insecta</taxon>
        <taxon>Pterygota</taxon>
        <taxon>Neoptera</taxon>
        <taxon>Endopterygota</taxon>
        <taxon>Diptera</taxon>
        <taxon>Nematocera</taxon>
        <taxon>Culicoidea</taxon>
        <taxon>Culicidae</taxon>
        <taxon>Anophelinae</taxon>
        <taxon>Anopheles</taxon>
        <taxon>Anopheles maculatus group</taxon>
    </lineage>
</organism>
<feature type="domain" description="PIN" evidence="2">
    <location>
        <begin position="96"/>
        <end position="229"/>
    </location>
</feature>
<dbReference type="GO" id="GO:0005634">
    <property type="term" value="C:nucleus"/>
    <property type="evidence" value="ECO:0007669"/>
    <property type="project" value="TreeGrafter"/>
</dbReference>
<dbReference type="PANTHER" id="PTHR16161">
    <property type="entry name" value="TRANSCRIPTIONAL PROTEIN SWT1"/>
    <property type="match status" value="1"/>
</dbReference>
<dbReference type="Proteomes" id="UP000075901">
    <property type="component" value="Unassembled WGS sequence"/>
</dbReference>
<dbReference type="InterPro" id="IPR002716">
    <property type="entry name" value="PIN_dom"/>
</dbReference>
<sequence length="238" mass="26914">MDVDDVEMKSPEPVNRFVHSVVQTNLDSMECDSFPELKLPDQNANVPKTVPEVANNDPKKTEKEESSNADSKNVTSDLKTKYKDGLSTYSSYFYCIIDTNIFIANYKEFEGFLSKTYVERQPIVVVPYKVLHELDTVKHKNPQLAPKITPVVKFLHQMLRAKDPRVKGQHPWDDTIELMPVLSPDDSIINCALQVQTVAASSDVQVVLVSNDCNMLTKALVANLNSCTMEELQTDYHF</sequence>
<keyword evidence="4" id="KW-1185">Reference proteome</keyword>
<reference evidence="4" key="1">
    <citation type="submission" date="2013-09" db="EMBL/GenBank/DDBJ databases">
        <title>The Genome Sequence of Anopheles maculatus species B.</title>
        <authorList>
            <consortium name="The Broad Institute Genomics Platform"/>
            <person name="Neafsey D.E."/>
            <person name="Besansky N."/>
            <person name="Howell P."/>
            <person name="Walton C."/>
            <person name="Young S.K."/>
            <person name="Zeng Q."/>
            <person name="Gargeya S."/>
            <person name="Fitzgerald M."/>
            <person name="Haas B."/>
            <person name="Abouelleil A."/>
            <person name="Allen A.W."/>
            <person name="Alvarado L."/>
            <person name="Arachchi H.M."/>
            <person name="Berlin A.M."/>
            <person name="Chapman S.B."/>
            <person name="Gainer-Dewar J."/>
            <person name="Goldberg J."/>
            <person name="Griggs A."/>
            <person name="Gujja S."/>
            <person name="Hansen M."/>
            <person name="Howarth C."/>
            <person name="Imamovic A."/>
            <person name="Ireland A."/>
            <person name="Larimer J."/>
            <person name="McCowan C."/>
            <person name="Murphy C."/>
            <person name="Pearson M."/>
            <person name="Poon T.W."/>
            <person name="Priest M."/>
            <person name="Roberts A."/>
            <person name="Saif S."/>
            <person name="Shea T."/>
            <person name="Sisk P."/>
            <person name="Sykes S."/>
            <person name="Wortman J."/>
            <person name="Nusbaum C."/>
            <person name="Birren B."/>
        </authorList>
    </citation>
    <scope>NUCLEOTIDE SEQUENCE [LARGE SCALE GENOMIC DNA]</scope>
    <source>
        <strain evidence="4">maculatus3</strain>
    </source>
</reference>
<evidence type="ECO:0000313" key="3">
    <source>
        <dbReference type="EnsemblMetazoa" id="AMAM018150-PA"/>
    </source>
</evidence>
<proteinExistence type="predicted"/>
<feature type="compositionally biased region" description="Basic and acidic residues" evidence="1">
    <location>
        <begin position="57"/>
        <end position="66"/>
    </location>
</feature>
<dbReference type="CDD" id="cd18727">
    <property type="entry name" value="PIN_Swt1-like"/>
    <property type="match status" value="1"/>
</dbReference>
<dbReference type="InterPro" id="IPR052626">
    <property type="entry name" value="SWT1_Regulator"/>
</dbReference>
<dbReference type="InterPro" id="IPR029060">
    <property type="entry name" value="PIN-like_dom_sf"/>
</dbReference>
<dbReference type="AlphaFoldDB" id="A0A182T280"/>
<protein>
    <submittedName>
        <fullName evidence="3">PINc domain-containing protein</fullName>
    </submittedName>
</protein>
<dbReference type="SUPFAM" id="SSF88723">
    <property type="entry name" value="PIN domain-like"/>
    <property type="match status" value="1"/>
</dbReference>
<name>A0A182T280_9DIPT</name>
<dbReference type="EnsemblMetazoa" id="AMAM018150-RA">
    <property type="protein sequence ID" value="AMAM018150-PA"/>
    <property type="gene ID" value="AMAM018150"/>
</dbReference>
<reference evidence="3" key="2">
    <citation type="submission" date="2020-05" db="UniProtKB">
        <authorList>
            <consortium name="EnsemblMetazoa"/>
        </authorList>
    </citation>
    <scope>IDENTIFICATION</scope>
    <source>
        <strain evidence="3">maculatus3</strain>
    </source>
</reference>